<evidence type="ECO:0000313" key="2">
    <source>
        <dbReference type="EMBL" id="GMH60037.1"/>
    </source>
</evidence>
<comment type="caution">
    <text evidence="2">The sequence shown here is derived from an EMBL/GenBank/DDBJ whole genome shotgun (WGS) entry which is preliminary data.</text>
</comment>
<keyword evidence="1" id="KW-0472">Membrane</keyword>
<name>A0A9W6ZZ92_9STRA</name>
<dbReference type="Proteomes" id="UP001165122">
    <property type="component" value="Unassembled WGS sequence"/>
</dbReference>
<dbReference type="OrthoDB" id="10332369at2759"/>
<dbReference type="EMBL" id="BRXW01000494">
    <property type="protein sequence ID" value="GMH60037.1"/>
    <property type="molecule type" value="Genomic_DNA"/>
</dbReference>
<reference evidence="3" key="1">
    <citation type="journal article" date="2023" name="Commun. Biol.">
        <title>Genome analysis of Parmales, the sister group of diatoms, reveals the evolutionary specialization of diatoms from phago-mixotrophs to photoautotrophs.</title>
        <authorList>
            <person name="Ban H."/>
            <person name="Sato S."/>
            <person name="Yoshikawa S."/>
            <person name="Yamada K."/>
            <person name="Nakamura Y."/>
            <person name="Ichinomiya M."/>
            <person name="Sato N."/>
            <person name="Blanc-Mathieu R."/>
            <person name="Endo H."/>
            <person name="Kuwata A."/>
            <person name="Ogata H."/>
        </authorList>
    </citation>
    <scope>NUCLEOTIDE SEQUENCE [LARGE SCALE GENOMIC DNA]</scope>
    <source>
        <strain evidence="3">NIES 3700</strain>
    </source>
</reference>
<keyword evidence="3" id="KW-1185">Reference proteome</keyword>
<evidence type="ECO:0000256" key="1">
    <source>
        <dbReference type="SAM" id="Phobius"/>
    </source>
</evidence>
<gene>
    <name evidence="2" type="ORF">TrLO_g2211</name>
</gene>
<feature type="transmembrane region" description="Helical" evidence="1">
    <location>
        <begin position="20"/>
        <end position="49"/>
    </location>
</feature>
<evidence type="ECO:0000313" key="3">
    <source>
        <dbReference type="Proteomes" id="UP001165122"/>
    </source>
</evidence>
<keyword evidence="1" id="KW-0812">Transmembrane</keyword>
<proteinExistence type="predicted"/>
<keyword evidence="1" id="KW-1133">Transmembrane helix</keyword>
<protein>
    <submittedName>
        <fullName evidence="2">Uncharacterized protein</fullName>
    </submittedName>
</protein>
<accession>A0A9W6ZZ92</accession>
<sequence length="134" mass="15131">MIGTDPEPACEGDEDSFTFWVLLFGFLNNIVDSILTAIDSFFAFFYRCLDTYINFELKMTEAFLSMDNAKTAIVLLTVLLLVNSALFWAWKMIEAALPWQAQVAQLTGEVKSLKEAKEKSTFDCEHADPLSKIV</sequence>
<dbReference type="AlphaFoldDB" id="A0A9W6ZZ92"/>
<organism evidence="2 3">
    <name type="scientific">Triparma laevis f. longispina</name>
    <dbReference type="NCBI Taxonomy" id="1714387"/>
    <lineage>
        <taxon>Eukaryota</taxon>
        <taxon>Sar</taxon>
        <taxon>Stramenopiles</taxon>
        <taxon>Ochrophyta</taxon>
        <taxon>Bolidophyceae</taxon>
        <taxon>Parmales</taxon>
        <taxon>Triparmaceae</taxon>
        <taxon>Triparma</taxon>
    </lineage>
</organism>
<feature type="transmembrane region" description="Helical" evidence="1">
    <location>
        <begin position="69"/>
        <end position="90"/>
    </location>
</feature>